<protein>
    <submittedName>
        <fullName evidence="8">SET domain protein</fullName>
    </submittedName>
</protein>
<evidence type="ECO:0000256" key="1">
    <source>
        <dbReference type="ARBA" id="ARBA00022723"/>
    </source>
</evidence>
<keyword evidence="3" id="KW-0862">Zinc</keyword>
<evidence type="ECO:0000259" key="7">
    <source>
        <dbReference type="PROSITE" id="PS50865"/>
    </source>
</evidence>
<evidence type="ECO:0000256" key="4">
    <source>
        <dbReference type="PROSITE-ProRule" id="PRU00134"/>
    </source>
</evidence>
<dbReference type="Gene3D" id="1.10.220.160">
    <property type="match status" value="1"/>
</dbReference>
<evidence type="ECO:0000256" key="2">
    <source>
        <dbReference type="ARBA" id="ARBA00022771"/>
    </source>
</evidence>
<evidence type="ECO:0000256" key="3">
    <source>
        <dbReference type="ARBA" id="ARBA00022833"/>
    </source>
</evidence>
<gene>
    <name evidence="8" type="ORF">SPI_01686</name>
</gene>
<dbReference type="Gene3D" id="2.170.270.10">
    <property type="entry name" value="SET domain"/>
    <property type="match status" value="1"/>
</dbReference>
<feature type="region of interest" description="Disordered" evidence="5">
    <location>
        <begin position="1"/>
        <end position="33"/>
    </location>
</feature>
<dbReference type="Pfam" id="PF00856">
    <property type="entry name" value="SET"/>
    <property type="match status" value="1"/>
</dbReference>
<dbReference type="Gene3D" id="6.10.140.2220">
    <property type="match status" value="1"/>
</dbReference>
<feature type="compositionally biased region" description="Polar residues" evidence="5">
    <location>
        <begin position="8"/>
        <end position="23"/>
    </location>
</feature>
<keyword evidence="1" id="KW-0479">Metal-binding</keyword>
<accession>A0A162MUD2</accession>
<keyword evidence="9" id="KW-1185">Reference proteome</keyword>
<dbReference type="PROSITE" id="PS50865">
    <property type="entry name" value="ZF_MYND_2"/>
    <property type="match status" value="1"/>
</dbReference>
<dbReference type="AlphaFoldDB" id="A0A162MUD2"/>
<dbReference type="InterPro" id="IPR050869">
    <property type="entry name" value="H3K4_H4K5_MeTrfase"/>
</dbReference>
<dbReference type="PROSITE" id="PS50280">
    <property type="entry name" value="SET"/>
    <property type="match status" value="1"/>
</dbReference>
<feature type="region of interest" description="Disordered" evidence="5">
    <location>
        <begin position="618"/>
        <end position="661"/>
    </location>
</feature>
<dbReference type="GO" id="GO:0008270">
    <property type="term" value="F:zinc ion binding"/>
    <property type="evidence" value="ECO:0007669"/>
    <property type="project" value="UniProtKB-KW"/>
</dbReference>
<keyword evidence="2 4" id="KW-0863">Zinc-finger</keyword>
<evidence type="ECO:0000259" key="6">
    <source>
        <dbReference type="PROSITE" id="PS50280"/>
    </source>
</evidence>
<dbReference type="PANTHER" id="PTHR12197">
    <property type="entry name" value="HISTONE-LYSINE N-METHYLTRANSFERASE SMYD"/>
    <property type="match status" value="1"/>
</dbReference>
<dbReference type="InterPro" id="IPR046341">
    <property type="entry name" value="SET_dom_sf"/>
</dbReference>
<name>A0A162MUD2_9HYPO</name>
<dbReference type="GO" id="GO:0005634">
    <property type="term" value="C:nucleus"/>
    <property type="evidence" value="ECO:0007669"/>
    <property type="project" value="TreeGrafter"/>
</dbReference>
<comment type="caution">
    <text evidence="8">The sequence shown here is derived from an EMBL/GenBank/DDBJ whole genome shotgun (WGS) entry which is preliminary data.</text>
</comment>
<evidence type="ECO:0000313" key="8">
    <source>
        <dbReference type="EMBL" id="OAA67110.1"/>
    </source>
</evidence>
<dbReference type="Proteomes" id="UP000076874">
    <property type="component" value="Unassembled WGS sequence"/>
</dbReference>
<dbReference type="SUPFAM" id="SSF82199">
    <property type="entry name" value="SET domain"/>
    <property type="match status" value="1"/>
</dbReference>
<sequence length="661" mass="74751">MADDLEDNQTMFVQSEDNGSTGSMPPLVASPPKPIHDQPALCAGLLGTLQQAVPVDLRPSKVGTKATGLFYADVEAVPAGNTLFVVHPAAMAHESSDMDDDNGGVMPASPAARIPQVCGYCFKGCETFTEAFLGGYEHGQSVHWCSECTILAFCNTSCQMKAWRQFHKFECRLLTALQIHDPASLMFLRLLLLDQNDRIHENIVDLWNMLDKPADKPHHGPQSEDISRATLMVFQLLKSPKRDFYFVRNLLSRIMNNKVVAATADSSTLVHCFHPVLAVLNHSCEPNALAFVEGRQVHVRSLRKINPGEEITISLVDTQLDIVSRRQGLKDYTCNDYYTCNYLVAKAKKLMVTVRKETQEDRKISLIHKLVKLAESEFAAQFGDEISRPPDNYKPLPWLHMSAASLFLAADDITNALYYAAKSFMLRPRYIGPAYVADLRLFVSILHKVCKLSPDTKQYEQLFGDGHSQGKSPAFPTRFELGVFTVCCLIVFELAAVKVYGPELAFVRAVLYWGEEVKTLCHPLEPGDENFEKMAHIAQNKMVSWCFDGSPAQFYPLAVPTRVQSDEIGKLVAGLDAKRKERIKAQHEWIERHDGMGINSYEQMMKERRELDMFWQAEKRRPETSQENEQEVEAEKKRHKKRTRDTRDMMDYVPSIENLQL</sequence>
<reference evidence="8 9" key="1">
    <citation type="journal article" date="2016" name="Genome Biol. Evol.">
        <title>Divergent and convergent evolution of fungal pathogenicity.</title>
        <authorList>
            <person name="Shang Y."/>
            <person name="Xiao G."/>
            <person name="Zheng P."/>
            <person name="Cen K."/>
            <person name="Zhan S."/>
            <person name="Wang C."/>
        </authorList>
    </citation>
    <scope>NUCLEOTIDE SEQUENCE [LARGE SCALE GENOMIC DNA]</scope>
    <source>
        <strain evidence="8 9">RCEF 264</strain>
    </source>
</reference>
<feature type="domain" description="MYND-type" evidence="7">
    <location>
        <begin position="118"/>
        <end position="171"/>
    </location>
</feature>
<feature type="domain" description="SET" evidence="6">
    <location>
        <begin position="53"/>
        <end position="316"/>
    </location>
</feature>
<evidence type="ECO:0000313" key="9">
    <source>
        <dbReference type="Proteomes" id="UP000076874"/>
    </source>
</evidence>
<dbReference type="CDD" id="cd20071">
    <property type="entry name" value="SET_SMYD"/>
    <property type="match status" value="1"/>
</dbReference>
<dbReference type="InterPro" id="IPR002893">
    <property type="entry name" value="Znf_MYND"/>
</dbReference>
<dbReference type="STRING" id="1081102.A0A162MUD2"/>
<proteinExistence type="predicted"/>
<dbReference type="PANTHER" id="PTHR12197:SF251">
    <property type="entry name" value="EG:BACR7C10.4 PROTEIN"/>
    <property type="match status" value="1"/>
</dbReference>
<dbReference type="InterPro" id="IPR001214">
    <property type="entry name" value="SET_dom"/>
</dbReference>
<organism evidence="8 9">
    <name type="scientific">Niveomyces insectorum RCEF 264</name>
    <dbReference type="NCBI Taxonomy" id="1081102"/>
    <lineage>
        <taxon>Eukaryota</taxon>
        <taxon>Fungi</taxon>
        <taxon>Dikarya</taxon>
        <taxon>Ascomycota</taxon>
        <taxon>Pezizomycotina</taxon>
        <taxon>Sordariomycetes</taxon>
        <taxon>Hypocreomycetidae</taxon>
        <taxon>Hypocreales</taxon>
        <taxon>Cordycipitaceae</taxon>
        <taxon>Niveomyces</taxon>
    </lineage>
</organism>
<dbReference type="EMBL" id="AZHD01000002">
    <property type="protein sequence ID" value="OAA67110.1"/>
    <property type="molecule type" value="Genomic_DNA"/>
</dbReference>
<evidence type="ECO:0000256" key="5">
    <source>
        <dbReference type="SAM" id="MobiDB-lite"/>
    </source>
</evidence>
<dbReference type="OrthoDB" id="5945798at2759"/>